<proteinExistence type="evidence at transcript level"/>
<dbReference type="PANTHER" id="PTHR13318">
    <property type="entry name" value="PARTNER OF PAIRED, ISOFORM B-RELATED"/>
    <property type="match status" value="1"/>
</dbReference>
<reference evidence="1" key="12">
    <citation type="journal article" date="2015" name="G3 (Bethesda)">
        <title>Gene Model Annotations for Drosophila melanogaster: The Rule-Benders.</title>
        <authorList>
            <consortium name="FlyBase Consortium"/>
            <person name="Crosby M.A."/>
            <person name="Gramates L.S."/>
            <person name="Dos Santos G."/>
            <person name="Matthews B.B."/>
            <person name="St Pierre S.E."/>
            <person name="Zhou P."/>
            <person name="Schroeder A.J."/>
            <person name="Falls K."/>
            <person name="Emmert D.B."/>
            <person name="Russo S.M."/>
            <person name="Gelbart W.M."/>
            <person name="null"/>
        </authorList>
    </citation>
    <scope>NUCLEOTIDE SEQUENCE</scope>
</reference>
<dbReference type="Proteomes" id="UP000000803">
    <property type="component" value="Chromosome 3R"/>
</dbReference>
<dbReference type="PaxDb" id="7227-FBpp0082752"/>
<reference evidence="4" key="3">
    <citation type="journal article" date="2002" name="Genome Biol.">
        <title>Finishing a whole-genome shotgun: release 3 of the Drosophila melanogaster euchromatic genome sequence.</title>
        <authorList>
            <person name="Celniker S.E."/>
            <person name="Wheeler D.A."/>
            <person name="Kronmiller B."/>
            <person name="Carlson J.W."/>
            <person name="Halpern A."/>
            <person name="Patel S."/>
            <person name="Adams M."/>
            <person name="Champe M."/>
            <person name="Dugan S.P."/>
            <person name="Frise E."/>
            <person name="Hodgson A."/>
            <person name="George R.A."/>
            <person name="Hoskins R.A."/>
            <person name="Laverty T."/>
            <person name="Muzny D.M."/>
            <person name="Nelson C.R."/>
            <person name="Pacleb J.M."/>
            <person name="Park S."/>
            <person name="Pfeiffer B.D."/>
            <person name="Richards S."/>
            <person name="Sodergren E.J."/>
            <person name="Svirskas R."/>
            <person name="Tabor P.E."/>
            <person name="Wan K."/>
            <person name="Stapleton M."/>
            <person name="Sutton G.G."/>
            <person name="Venter C."/>
            <person name="Weinstock G."/>
            <person name="Scherer S.E."/>
            <person name="Myers E.W."/>
            <person name="Gibbs R.A."/>
            <person name="Rubin G.M."/>
        </authorList>
    </citation>
    <scope>NUCLEOTIDE SEQUENCE [LARGE SCALE GENOMIC DNA]</scope>
    <source>
        <strain evidence="4">Berkeley</strain>
    </source>
</reference>
<dbReference type="SMR" id="Q9VET4"/>
<dbReference type="GO" id="GO:0019005">
    <property type="term" value="C:SCF ubiquitin ligase complex"/>
    <property type="evidence" value="ECO:0000318"/>
    <property type="project" value="GO_Central"/>
</dbReference>
<dbReference type="Bgee" id="FBgn0038445">
    <property type="expression patterns" value="Expressed in early elongation stage spermatid (Drosophila) in testis and 21 other cell types or tissues"/>
</dbReference>
<reference evidence="1 4" key="6">
    <citation type="journal article" date="2002" name="Genome Biol.">
        <title>Heterochromatic sequences in a Drosophila whole-genome shotgun assembly.</title>
        <authorList>
            <person name="Hoskins R.A."/>
            <person name="Smith C.D."/>
            <person name="Carlson J.W."/>
            <person name="Carvalho A.B."/>
            <person name="Halpern A."/>
            <person name="Kaminker J.S."/>
            <person name="Kennedy C."/>
            <person name="Mungall C.J."/>
            <person name="Sullivan B.A."/>
            <person name="Sutton G.G."/>
            <person name="Yasuhara J.C."/>
            <person name="Wakimoto B.T."/>
            <person name="Myers E.W."/>
            <person name="Celniker S.E."/>
            <person name="Rubin G.M."/>
            <person name="Karpen G.H."/>
        </authorList>
    </citation>
    <scope>NUCLEOTIDE SEQUENCE [LARGE SCALE GENOMIC DNA]</scope>
    <source>
        <strain evidence="4">Berkeley</strain>
    </source>
</reference>
<dbReference type="STRING" id="7227.FBpp0082752"/>
<reference evidence="1" key="8">
    <citation type="submission" date="2006-08" db="EMBL/GenBank/DDBJ databases">
        <authorList>
            <person name="Celniker S."/>
            <person name="Carlson J."/>
            <person name="Wan K."/>
            <person name="Frise E."/>
            <person name="Hoskins R."/>
            <person name="Park S."/>
            <person name="Svirskas R."/>
            <person name="Rubin G."/>
        </authorList>
    </citation>
    <scope>NUCLEOTIDE SEQUENCE</scope>
</reference>
<dbReference type="AGR" id="FB:FBgn0038445"/>
<dbReference type="VEuPathDB" id="VectorBase:FBgn0038445"/>
<reference evidence="2" key="2">
    <citation type="submission" date="2001-10" db="EMBL/GenBank/DDBJ databases">
        <authorList>
            <person name="Stapleton M."/>
            <person name="Brokstein P."/>
            <person name="Hong L."/>
            <person name="Agbayani A."/>
            <person name="Carlson J."/>
            <person name="Champe M."/>
            <person name="Chavez C."/>
            <person name="Dorsett V."/>
            <person name="Farfan D."/>
            <person name="Frise E."/>
            <person name="George R."/>
            <person name="Gonzalez M."/>
            <person name="Guarin H."/>
            <person name="Li P."/>
            <person name="Liao G."/>
            <person name="Miranda A."/>
            <person name="Mungall C.J."/>
            <person name="Nunoo J."/>
            <person name="Pacleb J."/>
            <person name="Paragas V."/>
            <person name="Park S."/>
            <person name="Phouanenavong S."/>
            <person name="Wan K."/>
            <person name="Yu C."/>
            <person name="Lewis S.E."/>
            <person name="Rubin G.M."/>
            <person name="Celniker S."/>
        </authorList>
    </citation>
    <scope>NUCLEOTIDE SEQUENCE</scope>
    <source>
        <strain evidence="2">Berkeley</strain>
    </source>
</reference>
<reference evidence="1" key="14">
    <citation type="submission" date="2023-12" db="EMBL/GenBank/DDBJ databases">
        <authorList>
            <consortium name="FlyBase"/>
        </authorList>
    </citation>
    <scope>NUCLEOTIDE SEQUENCE</scope>
</reference>
<dbReference type="UCSC" id="CG14891-RA">
    <property type="organism name" value="d. melanogaster"/>
</dbReference>
<reference evidence="1" key="11">
    <citation type="journal article" date="2015" name="G3 (Bethesda)">
        <title>Gene Model Annotations for Drosophila melanogaster: Impact of High-Throughput Data.</title>
        <authorList>
            <consortium name="FlyBase Consortium"/>
            <person name="Matthews B.B."/>
            <person name="Dos Santos G."/>
            <person name="Crosby M.A."/>
            <person name="Emmert D.B."/>
            <person name="St Pierre S.E."/>
            <person name="Gramates L.S."/>
            <person name="Zhou P."/>
            <person name="Schroeder A.J."/>
            <person name="Falls K."/>
            <person name="Strelets V."/>
            <person name="Russo S.M."/>
            <person name="Gelbart W.M."/>
            <person name="null"/>
        </authorList>
    </citation>
    <scope>NUCLEOTIDE SEQUENCE</scope>
</reference>
<evidence type="ECO:0000313" key="1">
    <source>
        <dbReference type="EMBL" id="AAF55334.1"/>
    </source>
</evidence>
<dbReference type="Gene3D" id="3.80.10.10">
    <property type="entry name" value="Ribonuclease Inhibitor"/>
    <property type="match status" value="2"/>
</dbReference>
<evidence type="ECO:0000313" key="3">
    <source>
        <dbReference type="FlyBase" id="FBgn0038445"/>
    </source>
</evidence>
<keyword evidence="4" id="KW-1185">Reference proteome</keyword>
<sequence>MFRMRPDIKNFYIERGVAYTEDREVVRQLTISGSRRFLKYQLLKYFSIFGKVEKLHWKKKKRSGSVLFYEATHAAKALYCTKHTIDGHDLYLQASTSWHPTPVEESGTLSAYDLPITDDIWWKVLDYLSLNERLNFAASCERFQAIYELDSHRINHVLNMKDVCTLTHRVIKRLMLLSGKHIHCVTGGPLHPNWPYLTEFVQLLGVSCPNLTELSFFKISVSLAHMTHLFDGANGLINITNISLRRCNLKDAHIYCLQMLSKLKSLDIRENFSIKGDSLKSLPISLEILNVSGCVDLSPKCLIQLAALSHLRELRCPGIVKFAKDNELYGRLAHYCPMLEVLELTDFMNVIQLGGLSRLHTLVIHSSAQLDYHVNNVLLTSIAESYSLRHLEILDSFGPMSDTSFDLSIFSQLKELRTLILHNQNFTTLHLMGLQKLSTLEFLDLSGSPNLSNEVVAKLTKSLSGLRRLKVDFCPLITRQLTKILEGNPKLQVDF</sequence>
<dbReference type="HOGENOM" id="CLU_554635_0_0_1"/>
<reference evidence="4" key="5">
    <citation type="journal article" date="2002" name="Genome Biol.">
        <title>The transposable elements of the Drosophila melanogaster euchromatin: a genomics perspective.</title>
        <authorList>
            <person name="Kaminker J.S."/>
            <person name="Bergman C.M."/>
            <person name="Kronmiller B."/>
            <person name="Carlson J."/>
            <person name="Svirskas R."/>
            <person name="Patel S."/>
            <person name="Frise E."/>
            <person name="Wheeler D.A."/>
            <person name="Lewis S.E."/>
            <person name="Rubin G.M."/>
            <person name="Ashburner M."/>
            <person name="Celniker S.E."/>
        </authorList>
    </citation>
    <scope>NUCLEOTIDE SEQUENCE [LARGE SCALE GENOMIC DNA]</scope>
    <source>
        <strain evidence="4">Berkeley</strain>
    </source>
</reference>
<dbReference type="EMBL" id="AY058395">
    <property type="protein sequence ID" value="AAL13624.1"/>
    <property type="molecule type" value="mRNA"/>
</dbReference>
<dbReference type="SUPFAM" id="SSF54928">
    <property type="entry name" value="RNA-binding domain, RBD"/>
    <property type="match status" value="1"/>
</dbReference>
<dbReference type="PANTHER" id="PTHR13318:SF247">
    <property type="entry name" value="GH16156P"/>
    <property type="match status" value="1"/>
</dbReference>
<dbReference type="BioGRID-ORCS" id="42013">
    <property type="hits" value="0 hits in 1 CRISPR screen"/>
</dbReference>
<dbReference type="eggNOG" id="KOG1947">
    <property type="taxonomic scope" value="Eukaryota"/>
</dbReference>
<dbReference type="FlyBase" id="FBgn0038445">
    <property type="gene designation" value="CG14891"/>
</dbReference>
<evidence type="ECO:0000313" key="4">
    <source>
        <dbReference type="Proteomes" id="UP000000803"/>
    </source>
</evidence>
<dbReference type="InterPro" id="IPR012677">
    <property type="entry name" value="Nucleotide-bd_a/b_plait_sf"/>
</dbReference>
<dbReference type="RefSeq" id="NP_650560.1">
    <property type="nucleotide sequence ID" value="NM_142303.4"/>
</dbReference>
<reference evidence="1 4" key="10">
    <citation type="journal article" date="2007" name="Science">
        <title>Sequence finishing and mapping of Drosophila melanogaster heterochromatin.</title>
        <authorList>
            <person name="Hoskins R.A."/>
            <person name="Carlson J.W."/>
            <person name="Kennedy C."/>
            <person name="Acevedo D."/>
            <person name="Evans-Holm M."/>
            <person name="Frise E."/>
            <person name="Wan K.H."/>
            <person name="Park S."/>
            <person name="Mendez-Lago M."/>
            <person name="Rossi F."/>
            <person name="Villasante A."/>
            <person name="Dimitri P."/>
            <person name="Karpen G.H."/>
            <person name="Celniker S.E."/>
        </authorList>
    </citation>
    <scope>NUCLEOTIDE SEQUENCE [LARGE SCALE GENOMIC DNA]</scope>
    <source>
        <strain evidence="4">Berkeley</strain>
    </source>
</reference>
<name>Q9VET4_DROME</name>
<dbReference type="OMA" id="VCPYMDE"/>
<protein>
    <submittedName>
        <fullName evidence="2">GH16156p</fullName>
    </submittedName>
</protein>
<dbReference type="SUPFAM" id="SSF52047">
    <property type="entry name" value="RNI-like"/>
    <property type="match status" value="1"/>
</dbReference>
<dbReference type="EMBL" id="AE014297">
    <property type="protein sequence ID" value="AAF55334.1"/>
    <property type="molecule type" value="Genomic_DNA"/>
</dbReference>
<dbReference type="ExpressionAtlas" id="Q9VET4">
    <property type="expression patterns" value="baseline and differential"/>
</dbReference>
<reference evidence="1" key="15">
    <citation type="submission" date="2024-06" db="EMBL/GenBank/DDBJ databases">
        <title>Drosophila melanogaster release 4 sequence.</title>
        <authorList>
            <consortium name="Berkeley Drosophila Genome Project"/>
            <person name="Celniker S."/>
            <person name="Carlson J."/>
            <person name="Wan K."/>
            <person name="Pfeiffer B."/>
            <person name="Frise E."/>
            <person name="George R."/>
            <person name="Hoskins R."/>
            <person name="Stapleton M."/>
            <person name="Pacleb J."/>
            <person name="Park S."/>
            <person name="Svirskas R."/>
            <person name="Smith E."/>
            <person name="Yu C."/>
            <person name="Rubin G."/>
        </authorList>
    </citation>
    <scope>NUCLEOTIDE SEQUENCE</scope>
</reference>
<gene>
    <name evidence="1" type="primary">FBXL13</name>
    <name evidence="1" type="synonym">Dmel\CG14891</name>
    <name evidence="1 3" type="ORF">CG14891</name>
    <name evidence="1" type="ORF">Dmel_CG14891</name>
</gene>
<reference evidence="1 4" key="9">
    <citation type="journal article" date="2007" name="Science">
        <title>The Release 5.1 annotation of Drosophila melanogaster heterochromatin.</title>
        <authorList>
            <person name="Smith C.D."/>
            <person name="Shu S."/>
            <person name="Mungall C.J."/>
            <person name="Karpen G.H."/>
        </authorList>
    </citation>
    <scope>NUCLEOTIDE SEQUENCE [LARGE SCALE GENOMIC DNA]</scope>
    <source>
        <strain evidence="4">Berkeley</strain>
    </source>
</reference>
<reference evidence="1 4" key="7">
    <citation type="journal article" date="2005" name="PLoS Comput. Biol.">
        <title>Combined evidence annotation of transposable elements in genome sequences.</title>
        <authorList>
            <person name="Quesneville H."/>
            <person name="Bergman C.M."/>
            <person name="Andrieu O."/>
            <person name="Autard D."/>
            <person name="Nouaud D."/>
            <person name="Ashburner M."/>
            <person name="Anxolabehere D."/>
        </authorList>
    </citation>
    <scope>NUCLEOTIDE SEQUENCE [LARGE SCALE GENOMIC DNA]</scope>
    <source>
        <strain evidence="4">Berkeley</strain>
    </source>
</reference>
<dbReference type="GO" id="GO:0031146">
    <property type="term" value="P:SCF-dependent proteasomal ubiquitin-dependent protein catabolic process"/>
    <property type="evidence" value="ECO:0000318"/>
    <property type="project" value="GO_Central"/>
</dbReference>
<dbReference type="OrthoDB" id="550575at2759"/>
<dbReference type="GeneID" id="42013"/>
<dbReference type="FunCoup" id="Q9VET4">
    <property type="interactions" value="1"/>
</dbReference>
<dbReference type="KEGG" id="dme:Dmel_CG14891"/>
<reference evidence="1 4" key="1">
    <citation type="journal article" date="2000" name="Science">
        <title>The genome sequence of Drosophila melanogaster.</title>
        <authorList>
            <person name="Adams M.D."/>
            <person name="Celniker S.E."/>
            <person name="Holt R.A."/>
            <person name="Evans C.A."/>
            <person name="Gocayne J.D."/>
            <person name="Amanatides P.G."/>
            <person name="Scherer S.E."/>
            <person name="Li P.W."/>
            <person name="Hoskins R.A."/>
            <person name="Galle R.F."/>
            <person name="George R.A."/>
            <person name="Lewis S.E."/>
            <person name="Richards S."/>
            <person name="Ashburner M."/>
            <person name="Henderson S.N."/>
            <person name="Sutton G.G."/>
            <person name="Wortman J.R."/>
            <person name="Yandell M.D."/>
            <person name="Zhang Q."/>
            <person name="Chen L.X."/>
            <person name="Brandon R.C."/>
            <person name="Rogers Y.H."/>
            <person name="Blazej R.G."/>
            <person name="Champe M."/>
            <person name="Pfeiffer B.D."/>
            <person name="Wan K.H."/>
            <person name="Doyle C."/>
            <person name="Baxter E.G."/>
            <person name="Helt G."/>
            <person name="Nelson C.R."/>
            <person name="Gabor G.L."/>
            <person name="Abril J.F."/>
            <person name="Agbayani A."/>
            <person name="An H.J."/>
            <person name="Andrews-Pfannkoch C."/>
            <person name="Baldwin D."/>
            <person name="Ballew R.M."/>
            <person name="Basu A."/>
            <person name="Baxendale J."/>
            <person name="Bayraktaroglu L."/>
            <person name="Beasley E.M."/>
            <person name="Beeson K.Y."/>
            <person name="Benos P.V."/>
            <person name="Berman B.P."/>
            <person name="Bhandari D."/>
            <person name="Bolshakov S."/>
            <person name="Borkova D."/>
            <person name="Botchan M.R."/>
            <person name="Bouck J."/>
            <person name="Brokstein P."/>
            <person name="Brottier P."/>
            <person name="Burtis K.C."/>
            <person name="Busam D.A."/>
            <person name="Butler H."/>
            <person name="Cadieu E."/>
            <person name="Center A."/>
            <person name="Chandra I."/>
            <person name="Cherry J.M."/>
            <person name="Cawley S."/>
            <person name="Dahlke C."/>
            <person name="Davenport L.B."/>
            <person name="Davies P."/>
            <person name="de Pablos B."/>
            <person name="Delcher A."/>
            <person name="Deng Z."/>
            <person name="Mays A.D."/>
            <person name="Dew I."/>
            <person name="Dietz S.M."/>
            <person name="Dodson K."/>
            <person name="Doup L.E."/>
            <person name="Downes M."/>
            <person name="Dugan-Rocha S."/>
            <person name="Dunkov B.C."/>
            <person name="Dunn P."/>
            <person name="Durbin K.J."/>
            <person name="Evangelista C.C."/>
            <person name="Ferraz C."/>
            <person name="Ferriera S."/>
            <person name="Fleischmann W."/>
            <person name="Fosler C."/>
            <person name="Gabrielian A.E."/>
            <person name="Garg N.S."/>
            <person name="Gelbart W.M."/>
            <person name="Glasser K."/>
            <person name="Glodek A."/>
            <person name="Gong F."/>
            <person name="Gorrell J.H."/>
            <person name="Gu Z."/>
            <person name="Guan P."/>
            <person name="Harris M."/>
            <person name="Harris N.L."/>
            <person name="Harvey D."/>
            <person name="Heiman T.J."/>
            <person name="Hernandez J.R."/>
            <person name="Houck J."/>
            <person name="Hostin D."/>
            <person name="Houston K.A."/>
            <person name="Howland T.J."/>
            <person name="Wei M.H."/>
            <person name="Ibegwam C."/>
            <person name="Jalali M."/>
            <person name="Kalush F."/>
            <person name="Karpen G.H."/>
            <person name="Ke Z."/>
            <person name="Kennison J.A."/>
            <person name="Ketchum K.A."/>
            <person name="Kimmel B.E."/>
            <person name="Kodira C.D."/>
            <person name="Kraft C."/>
            <person name="Kravitz S."/>
            <person name="Kulp D."/>
            <person name="Lai Z."/>
            <person name="Lasko P."/>
            <person name="Lei Y."/>
            <person name="Levitsky A.A."/>
            <person name="Li J."/>
            <person name="Li Z."/>
            <person name="Liang Y."/>
            <person name="Lin X."/>
            <person name="Liu X."/>
            <person name="Mattei B."/>
            <person name="McIntosh T.C."/>
            <person name="McLeod M.P."/>
            <person name="McPherson D."/>
            <person name="Merkulov G."/>
            <person name="Milshina N.V."/>
            <person name="Mobarry C."/>
            <person name="Morris J."/>
            <person name="Moshrefi A."/>
            <person name="Mount S.M."/>
            <person name="Moy M."/>
            <person name="Murphy B."/>
            <person name="Murphy L."/>
            <person name="Muzny D.M."/>
            <person name="Nelson D.L."/>
            <person name="Nelson D.R."/>
            <person name="Nelson K.A."/>
            <person name="Nixon K."/>
            <person name="Nusskern D.R."/>
            <person name="Pacleb J.M."/>
            <person name="Palazzolo M."/>
            <person name="Pittman G.S."/>
            <person name="Pan S."/>
            <person name="Pollard J."/>
            <person name="Puri V."/>
            <person name="Reese M.G."/>
            <person name="Reinert K."/>
            <person name="Remington K."/>
            <person name="Saunders R.D."/>
            <person name="Scheeler F."/>
            <person name="Shen H."/>
            <person name="Shue B.C."/>
            <person name="Siden-Kiamos I."/>
            <person name="Simpson M."/>
            <person name="Skupski M.P."/>
            <person name="Smith T."/>
            <person name="Spier E."/>
            <person name="Spradling A.C."/>
            <person name="Stapleton M."/>
            <person name="Strong R."/>
            <person name="Sun E."/>
            <person name="Svirskas R."/>
            <person name="Tector C."/>
            <person name="Turner R."/>
            <person name="Venter E."/>
            <person name="Wang A.H."/>
            <person name="Wang X."/>
            <person name="Wang Z.Y."/>
            <person name="Wassarman D.A."/>
            <person name="Weinstock G.M."/>
            <person name="Weissenbach J."/>
            <person name="Williams S.M."/>
            <person name="WoodageT"/>
            <person name="Worley K.C."/>
            <person name="Wu D."/>
            <person name="Yang S."/>
            <person name="Yao Q.A."/>
            <person name="Ye J."/>
            <person name="Yeh R.F."/>
            <person name="Zaveri J.S."/>
            <person name="Zhan M."/>
            <person name="Zhang G."/>
            <person name="Zhao Q."/>
            <person name="Zheng L."/>
            <person name="Zheng X.H."/>
            <person name="Zhong F.N."/>
            <person name="Zhong W."/>
            <person name="Zhou X."/>
            <person name="Zhu S."/>
            <person name="Zhu X."/>
            <person name="Smith H.O."/>
            <person name="Gibbs R.A."/>
            <person name="Myers E.W."/>
            <person name="Rubin G.M."/>
            <person name="Venter J.C."/>
        </authorList>
    </citation>
    <scope>NUCLEOTIDE SEQUENCE [LARGE SCALE GENOMIC DNA]</scope>
    <source>
        <strain evidence="4">Berkeley</strain>
    </source>
</reference>
<dbReference type="InterPro" id="IPR035979">
    <property type="entry name" value="RBD_domain_sf"/>
</dbReference>
<accession>Q9VET4</accession>
<dbReference type="DNASU" id="42013"/>
<dbReference type="Gene3D" id="3.30.70.330">
    <property type="match status" value="1"/>
</dbReference>
<organism evidence="1 4">
    <name type="scientific">Drosophila melanogaster</name>
    <name type="common">Fruit fly</name>
    <dbReference type="NCBI Taxonomy" id="7227"/>
    <lineage>
        <taxon>Eukaryota</taxon>
        <taxon>Metazoa</taxon>
        <taxon>Ecdysozoa</taxon>
        <taxon>Arthropoda</taxon>
        <taxon>Hexapoda</taxon>
        <taxon>Insecta</taxon>
        <taxon>Pterygota</taxon>
        <taxon>Neoptera</taxon>
        <taxon>Endopterygota</taxon>
        <taxon>Diptera</taxon>
        <taxon>Brachycera</taxon>
        <taxon>Muscomorpha</taxon>
        <taxon>Ephydroidea</taxon>
        <taxon>Drosophilidae</taxon>
        <taxon>Drosophila</taxon>
        <taxon>Sophophora</taxon>
    </lineage>
</organism>
<dbReference type="AlphaFoldDB" id="Q9VET4"/>
<reference evidence="4" key="4">
    <citation type="journal article" date="2002" name="Genome Biol.">
        <title>Annotation of the Drosophila melanogaster euchromatic genome: a systematic review.</title>
        <authorList>
            <person name="Misra S."/>
            <person name="Crosby M.A."/>
            <person name="Mungall C.J."/>
            <person name="Matthews B.B."/>
            <person name="Campbell K.S."/>
            <person name="Hradecky P."/>
            <person name="Huang Y."/>
            <person name="Kaminker J.S."/>
            <person name="Millburn G.H."/>
            <person name="Prochnik S.E."/>
            <person name="Smith C.D."/>
            <person name="Tupy J.L."/>
            <person name="Whitfied E.J."/>
            <person name="Bayraktaroglu L."/>
            <person name="Berman B.P."/>
            <person name="Bettencourt B.R."/>
            <person name="Celniker S.E."/>
            <person name="de Grey A.D."/>
            <person name="Drysdale R.A."/>
            <person name="Harris N.L."/>
            <person name="Richter J."/>
            <person name="Russo S."/>
            <person name="Schroeder A.J."/>
            <person name="Shu S.Q."/>
            <person name="Stapleton M."/>
            <person name="Yamada C."/>
            <person name="Ashburner M."/>
            <person name="Gelbart W.M."/>
            <person name="Rubin G.M."/>
            <person name="Lewis S.E."/>
        </authorList>
    </citation>
    <scope>GENOME REANNOTATION</scope>
    <source>
        <strain evidence="4">Berkeley</strain>
    </source>
</reference>
<dbReference type="InterPro" id="IPR032675">
    <property type="entry name" value="LRR_dom_sf"/>
</dbReference>
<reference evidence="1" key="13">
    <citation type="journal article" date="2015" name="Genome Res.">
        <title>The Release 6 reference sequence of the Drosophila melanogaster genome.</title>
        <authorList>
            <person name="Hoskins R.A."/>
            <person name="Carlson J.W."/>
            <person name="Wan K.H."/>
            <person name="Park S."/>
            <person name="Mendez I."/>
            <person name="Galle S.E."/>
            <person name="Booth B.W."/>
            <person name="Pfeiffer B.D."/>
            <person name="George R.A."/>
            <person name="Svirskas R."/>
            <person name="Krzywinski M."/>
            <person name="Schein J."/>
            <person name="Accardo M.C."/>
            <person name="Damia E."/>
            <person name="Messina G."/>
            <person name="Mendez-Lago M."/>
            <person name="de Pablos B."/>
            <person name="Demakova O.V."/>
            <person name="Andreyeva E.N."/>
            <person name="Boldyreva L.V."/>
            <person name="Marra M."/>
            <person name="Carvalho A.B."/>
            <person name="Dimitri P."/>
            <person name="Villasante A."/>
            <person name="Zhimulev I.F."/>
            <person name="Rubin G.M."/>
            <person name="Karpen G.H."/>
            <person name="Celniker S.E."/>
        </authorList>
    </citation>
    <scope>NUCLEOTIDE SEQUENCE</scope>
</reference>
<evidence type="ECO:0000313" key="2">
    <source>
        <dbReference type="EMBL" id="AAL13624.1"/>
    </source>
</evidence>
<dbReference type="GO" id="GO:0003676">
    <property type="term" value="F:nucleic acid binding"/>
    <property type="evidence" value="ECO:0007669"/>
    <property type="project" value="InterPro"/>
</dbReference>